<dbReference type="EMBL" id="JBHUIV010000035">
    <property type="protein sequence ID" value="MFD2203917.1"/>
    <property type="molecule type" value="Genomic_DNA"/>
</dbReference>
<evidence type="ECO:0000313" key="3">
    <source>
        <dbReference type="EMBL" id="MFD2203917.1"/>
    </source>
</evidence>
<accession>A0ABW5BCU3</accession>
<comment type="caution">
    <text evidence="3">The sequence shown here is derived from an EMBL/GenBank/DDBJ whole genome shotgun (WGS) entry which is preliminary data.</text>
</comment>
<dbReference type="Pfam" id="PF21722">
    <property type="entry name" value="Gly_rich_2"/>
    <property type="match status" value="1"/>
</dbReference>
<dbReference type="InterPro" id="IPR013783">
    <property type="entry name" value="Ig-like_fold"/>
</dbReference>
<dbReference type="RefSeq" id="WP_380807046.1">
    <property type="nucleotide sequence ID" value="NZ_JBHUIV010000035.1"/>
</dbReference>
<dbReference type="Gene3D" id="2.160.20.20">
    <property type="match status" value="1"/>
</dbReference>
<evidence type="ECO:0000259" key="2">
    <source>
        <dbReference type="Pfam" id="PF21722"/>
    </source>
</evidence>
<organism evidence="3 4">
    <name type="scientific">Shivajiella indica</name>
    <dbReference type="NCBI Taxonomy" id="872115"/>
    <lineage>
        <taxon>Bacteria</taxon>
        <taxon>Pseudomonadati</taxon>
        <taxon>Bacteroidota</taxon>
        <taxon>Cytophagia</taxon>
        <taxon>Cytophagales</taxon>
        <taxon>Cyclobacteriaceae</taxon>
        <taxon>Shivajiella</taxon>
    </lineage>
</organism>
<dbReference type="Proteomes" id="UP001597414">
    <property type="component" value="Unassembled WGS sequence"/>
</dbReference>
<dbReference type="Gene3D" id="2.60.40.10">
    <property type="entry name" value="Immunoglobulins"/>
    <property type="match status" value="1"/>
</dbReference>
<gene>
    <name evidence="3" type="ORF">ACFSKV_20235</name>
</gene>
<proteinExistence type="predicted"/>
<dbReference type="InterPro" id="IPR049304">
    <property type="entry name" value="Gly_rich_dom"/>
</dbReference>
<evidence type="ECO:0000256" key="1">
    <source>
        <dbReference type="SAM" id="MobiDB-lite"/>
    </source>
</evidence>
<protein>
    <submittedName>
        <fullName evidence="3">Glycine-rich domain-containing protein</fullName>
    </submittedName>
</protein>
<feature type="compositionally biased region" description="Gly residues" evidence="1">
    <location>
        <begin position="405"/>
        <end position="418"/>
    </location>
</feature>
<sequence length="739" mass="75125">MKIEWISKFILWVLLIGFAVIFEVSGQCSNCTVTINGNDVPIGAMVNGSVVCISGNRTNPISFNNRNNISICIADGATWNGNAQQLSGLSGIENFGFLQVNSDFNGNWTINNYSQFTFSGNINSNKAINNFGEMTISGNTTISSNSTLNSNGILNITGAVNFNSNANVTLKGNTSIGGSVVVNANTSINFAGNLSVGGAMQLNSNSQISNLNSNHCNSITVNGAFSNNGQITGNNLGPAGSPLNVNKAPTGNALAGGAVIGSCPTRNCVQQEILQTSNGYDVVYIFSCSDTFVVPPVPSGEEILDISVAVVAGGGGGGLGEAAGGGGAGEIIRRDAIPLVVGGAYPVVVGAGGTGSSALNSRGNNGNVSAFFGVVSLGGGGGGSSSSGARNGAMGGSGGGAAANNGAGSGAGTRGGNNGSNTRQGGDGRRGGNGNQLNGGGGGGAGGAGGNGANNNPGSGGNGIALDILTNVPNIQNAFGGGGGSTGRNPANQYGRGTGGRFSGIDLGGDGEGTVENGLGGAGRANTGSGGGAGRNSGGAGSAGLVVLRISFGILPIDFLLFDADFIEKDRWVELSWQVADSEIDTQFDIERSVNNLDNWQKISTQGHLGYADKNLPLGGGMLYYRIKQFDQEGNFNYSRVISVRLPSIQISQGVWRAFPNPTNGDQFRLDLLDFERYAGEELEVKLVSPTSGIQILKGLDLDSISSFLQEKLKQSPKGVYVVEISWGNRVEHIKVLKQ</sequence>
<name>A0ABW5BCU3_9BACT</name>
<feature type="compositionally biased region" description="Gly residues" evidence="1">
    <location>
        <begin position="431"/>
        <end position="454"/>
    </location>
</feature>
<feature type="region of interest" description="Disordered" evidence="1">
    <location>
        <begin position="405"/>
        <end position="454"/>
    </location>
</feature>
<reference evidence="4" key="1">
    <citation type="journal article" date="2019" name="Int. J. Syst. Evol. Microbiol.">
        <title>The Global Catalogue of Microorganisms (GCM) 10K type strain sequencing project: providing services to taxonomists for standard genome sequencing and annotation.</title>
        <authorList>
            <consortium name="The Broad Institute Genomics Platform"/>
            <consortium name="The Broad Institute Genome Sequencing Center for Infectious Disease"/>
            <person name="Wu L."/>
            <person name="Ma J."/>
        </authorList>
    </citation>
    <scope>NUCLEOTIDE SEQUENCE [LARGE SCALE GENOMIC DNA]</scope>
    <source>
        <strain evidence="4">KCTC 19812</strain>
    </source>
</reference>
<keyword evidence="4" id="KW-1185">Reference proteome</keyword>
<dbReference type="InterPro" id="IPR012332">
    <property type="entry name" value="Autotransporter_pectin_lyase_C"/>
</dbReference>
<dbReference type="PRINTS" id="PR01228">
    <property type="entry name" value="EGGSHELL"/>
</dbReference>
<evidence type="ECO:0000313" key="4">
    <source>
        <dbReference type="Proteomes" id="UP001597414"/>
    </source>
</evidence>
<feature type="domain" description="Glycine-rich" evidence="2">
    <location>
        <begin position="303"/>
        <end position="550"/>
    </location>
</feature>